<sequence length="538" mass="58275">MNKLLLGASLLFATGLSAQTYFEDDFSSPLSNNWTLIDGDEDNNNWLRPQTQQGATVEMATSKSYDNANGTPLTPDNWMISEVIDLSSAVGVTMLSWIARAQDQSFPDEKYSVYVGTASDTTSFIANGANFTDVVGYTGDDWSAESIDVSGFNGQTIYVAFRHHDVTDQFWLNIDDVKVAKVPDNDLSLNGLSLDKTIIGDRTVTVEVKNTGVNTVNSFDVSLDFDGDVYTENVTGLNLNFGDVHSLNINITGVTAGVKTISAELTTSDDVATNNSISGSLEILNPIPQYIATDSEGNSFNLHDRLSNGQAIVLDFMASWCNPCLQSTPALSEFIENNGSGQGDVEALAITVEQTDDASVLNGLNWNGGFYEYPKFPYSATNVQHYSHYASNHELNAGGSIPFFLLICPDVQNPELSTIVKSDEGYSNGMFNAYQTALDQCPTATMDVVEMTAQEVDFKAYPNPANNVVNIDFELNTQEETTISIINTVGQTVVVNNLGSVTGVQSIQLNVADLEAGMYIVKVKTSNGEQTKRISVAK</sequence>
<dbReference type="Gene3D" id="2.60.40.10">
    <property type="entry name" value="Immunoglobulins"/>
    <property type="match status" value="1"/>
</dbReference>
<accession>A0A2I0R6E2</accession>
<dbReference type="Proteomes" id="UP000236654">
    <property type="component" value="Unassembled WGS sequence"/>
</dbReference>
<name>A0A2I0R6E2_9FLAO</name>
<evidence type="ECO:0000256" key="1">
    <source>
        <dbReference type="ARBA" id="ARBA00022729"/>
    </source>
</evidence>
<dbReference type="AlphaFoldDB" id="A0A2I0R6E2"/>
<organism evidence="4 5">
    <name type="scientific">Brumimicrobium salinarum</name>
    <dbReference type="NCBI Taxonomy" id="2058658"/>
    <lineage>
        <taxon>Bacteria</taxon>
        <taxon>Pseudomonadati</taxon>
        <taxon>Bacteroidota</taxon>
        <taxon>Flavobacteriia</taxon>
        <taxon>Flavobacteriales</taxon>
        <taxon>Crocinitomicaceae</taxon>
        <taxon>Brumimicrobium</taxon>
    </lineage>
</organism>
<protein>
    <recommendedName>
        <fullName evidence="3">Thioredoxin domain-containing protein</fullName>
    </recommendedName>
</protein>
<dbReference type="EMBL" id="PJNI01000001">
    <property type="protein sequence ID" value="PKR82151.1"/>
    <property type="molecule type" value="Genomic_DNA"/>
</dbReference>
<dbReference type="InterPro" id="IPR013783">
    <property type="entry name" value="Ig-like_fold"/>
</dbReference>
<dbReference type="Pfam" id="PF07675">
    <property type="entry name" value="Cleaved_Adhesin"/>
    <property type="match status" value="1"/>
</dbReference>
<proteinExistence type="predicted"/>
<evidence type="ECO:0000259" key="3">
    <source>
        <dbReference type="PROSITE" id="PS51352"/>
    </source>
</evidence>
<dbReference type="Gene3D" id="3.40.30.10">
    <property type="entry name" value="Glutaredoxin"/>
    <property type="match status" value="1"/>
</dbReference>
<comment type="caution">
    <text evidence="4">The sequence shown here is derived from an EMBL/GenBank/DDBJ whole genome shotgun (WGS) entry which is preliminary data.</text>
</comment>
<dbReference type="RefSeq" id="WP_101333296.1">
    <property type="nucleotide sequence ID" value="NZ_PJNI01000001.1"/>
</dbReference>
<dbReference type="NCBIfam" id="TIGR04183">
    <property type="entry name" value="Por_Secre_tail"/>
    <property type="match status" value="1"/>
</dbReference>
<keyword evidence="1 2" id="KW-0732">Signal</keyword>
<dbReference type="InterPro" id="IPR026444">
    <property type="entry name" value="Secre_tail"/>
</dbReference>
<evidence type="ECO:0000313" key="4">
    <source>
        <dbReference type="EMBL" id="PKR82151.1"/>
    </source>
</evidence>
<dbReference type="SUPFAM" id="SSF52833">
    <property type="entry name" value="Thioredoxin-like"/>
    <property type="match status" value="1"/>
</dbReference>
<feature type="signal peptide" evidence="2">
    <location>
        <begin position="1"/>
        <end position="18"/>
    </location>
</feature>
<evidence type="ECO:0000313" key="5">
    <source>
        <dbReference type="Proteomes" id="UP000236654"/>
    </source>
</evidence>
<feature type="chain" id="PRO_5014140359" description="Thioredoxin domain-containing protein" evidence="2">
    <location>
        <begin position="19"/>
        <end position="538"/>
    </location>
</feature>
<dbReference type="InterPro" id="IPR011628">
    <property type="entry name" value="Cleaved_adhesin"/>
</dbReference>
<feature type="domain" description="Thioredoxin" evidence="3">
    <location>
        <begin position="281"/>
        <end position="443"/>
    </location>
</feature>
<keyword evidence="5" id="KW-1185">Reference proteome</keyword>
<dbReference type="Pfam" id="PF18962">
    <property type="entry name" value="Por_Secre_tail"/>
    <property type="match status" value="1"/>
</dbReference>
<dbReference type="Gene3D" id="2.60.120.200">
    <property type="match status" value="1"/>
</dbReference>
<reference evidence="4 5" key="1">
    <citation type="submission" date="2017-12" db="EMBL/GenBank/DDBJ databases">
        <title>The draft genome sequence of Brumimicrobium saltpan LHR20.</title>
        <authorList>
            <person name="Do Z.-J."/>
            <person name="Luo H.-R."/>
        </authorList>
    </citation>
    <scope>NUCLEOTIDE SEQUENCE [LARGE SCALE GENOMIC DNA]</scope>
    <source>
        <strain evidence="4 5">LHR20</strain>
    </source>
</reference>
<gene>
    <name evidence="4" type="ORF">CW751_02095</name>
</gene>
<dbReference type="OrthoDB" id="957862at2"/>
<dbReference type="NCBIfam" id="NF038128">
    <property type="entry name" value="choice_anch_J"/>
    <property type="match status" value="1"/>
</dbReference>
<dbReference type="PROSITE" id="PS51352">
    <property type="entry name" value="THIOREDOXIN_2"/>
    <property type="match status" value="1"/>
</dbReference>
<dbReference type="InterPro" id="IPR036249">
    <property type="entry name" value="Thioredoxin-like_sf"/>
</dbReference>
<dbReference type="InterPro" id="IPR013766">
    <property type="entry name" value="Thioredoxin_domain"/>
</dbReference>
<evidence type="ECO:0000256" key="2">
    <source>
        <dbReference type="SAM" id="SignalP"/>
    </source>
</evidence>